<reference evidence="3 4" key="1">
    <citation type="submission" date="2016-04" db="EMBL/GenBank/DDBJ databases">
        <title>A degradative enzymes factory behind the ericoid mycorrhizal symbiosis.</title>
        <authorList>
            <consortium name="DOE Joint Genome Institute"/>
            <person name="Martino E."/>
            <person name="Morin E."/>
            <person name="Grelet G."/>
            <person name="Kuo A."/>
            <person name="Kohler A."/>
            <person name="Daghino S."/>
            <person name="Barry K."/>
            <person name="Choi C."/>
            <person name="Cichocki N."/>
            <person name="Clum A."/>
            <person name="Copeland A."/>
            <person name="Hainaut M."/>
            <person name="Haridas S."/>
            <person name="Labutti K."/>
            <person name="Lindquist E."/>
            <person name="Lipzen A."/>
            <person name="Khouja H.-R."/>
            <person name="Murat C."/>
            <person name="Ohm R."/>
            <person name="Olson A."/>
            <person name="Spatafora J."/>
            <person name="Veneault-Fourrey C."/>
            <person name="Henrissat B."/>
            <person name="Grigoriev I."/>
            <person name="Martin F."/>
            <person name="Perotto S."/>
        </authorList>
    </citation>
    <scope>NUCLEOTIDE SEQUENCE [LARGE SCALE GENOMIC DNA]</scope>
    <source>
        <strain evidence="3 4">F</strain>
    </source>
</reference>
<organism evidence="3 4">
    <name type="scientific">Hyaloscypha variabilis (strain UAMH 11265 / GT02V1 / F)</name>
    <name type="common">Meliniomyces variabilis</name>
    <dbReference type="NCBI Taxonomy" id="1149755"/>
    <lineage>
        <taxon>Eukaryota</taxon>
        <taxon>Fungi</taxon>
        <taxon>Dikarya</taxon>
        <taxon>Ascomycota</taxon>
        <taxon>Pezizomycotina</taxon>
        <taxon>Leotiomycetes</taxon>
        <taxon>Helotiales</taxon>
        <taxon>Hyaloscyphaceae</taxon>
        <taxon>Hyaloscypha</taxon>
        <taxon>Hyaloscypha variabilis</taxon>
    </lineage>
</organism>
<dbReference type="EMBL" id="KZ613964">
    <property type="protein sequence ID" value="PMD30970.1"/>
    <property type="molecule type" value="Genomic_DNA"/>
</dbReference>
<dbReference type="OrthoDB" id="3547353at2759"/>
<evidence type="ECO:0000313" key="3">
    <source>
        <dbReference type="EMBL" id="PMD30970.1"/>
    </source>
</evidence>
<sequence length="177" mass="19413">MPTHHYSHIPDEDSLNRLNRSYYTGLPSLSTAPPSFHSVALSNTDLPHRNDETAATVIPLSAFPRAEDNATNPAISLYAPSESAIDLEAATENTIASLTNQVELLQQRVEDQSVTIKEGLKNIEKSFKKVQEDVKRHGARGFMGHKVAGKLRAGLVGLWVLCIIGVVMYFVRPASPH</sequence>
<accession>A0A2J6QXH4</accession>
<protein>
    <submittedName>
        <fullName evidence="3">Uncharacterized protein</fullName>
    </submittedName>
</protein>
<keyword evidence="2" id="KW-0472">Membrane</keyword>
<keyword evidence="4" id="KW-1185">Reference proteome</keyword>
<keyword evidence="2" id="KW-1133">Transmembrane helix</keyword>
<dbReference type="Proteomes" id="UP000235786">
    <property type="component" value="Unassembled WGS sequence"/>
</dbReference>
<keyword evidence="2" id="KW-0812">Transmembrane</keyword>
<name>A0A2J6QXH4_HYAVF</name>
<feature type="transmembrane region" description="Helical" evidence="2">
    <location>
        <begin position="153"/>
        <end position="171"/>
    </location>
</feature>
<evidence type="ECO:0000256" key="2">
    <source>
        <dbReference type="SAM" id="Phobius"/>
    </source>
</evidence>
<gene>
    <name evidence="3" type="ORF">L207DRAFT_519656</name>
</gene>
<evidence type="ECO:0000256" key="1">
    <source>
        <dbReference type="SAM" id="Coils"/>
    </source>
</evidence>
<keyword evidence="1" id="KW-0175">Coiled coil</keyword>
<feature type="non-terminal residue" evidence="3">
    <location>
        <position position="177"/>
    </location>
</feature>
<feature type="coiled-coil region" evidence="1">
    <location>
        <begin position="88"/>
        <end position="115"/>
    </location>
</feature>
<dbReference type="AlphaFoldDB" id="A0A2J6QXH4"/>
<proteinExistence type="predicted"/>
<evidence type="ECO:0000313" key="4">
    <source>
        <dbReference type="Proteomes" id="UP000235786"/>
    </source>
</evidence>